<dbReference type="Pfam" id="PF01928">
    <property type="entry name" value="CYTH"/>
    <property type="match status" value="1"/>
</dbReference>
<dbReference type="Gene3D" id="2.40.320.10">
    <property type="entry name" value="Hypothetical Protein Pfu-838710-001"/>
    <property type="match status" value="1"/>
</dbReference>
<organism evidence="2 3">
    <name type="scientific">Bavariicoccus seileri</name>
    <dbReference type="NCBI Taxonomy" id="549685"/>
    <lineage>
        <taxon>Bacteria</taxon>
        <taxon>Bacillati</taxon>
        <taxon>Bacillota</taxon>
        <taxon>Bacilli</taxon>
        <taxon>Lactobacillales</taxon>
        <taxon>Enterococcaceae</taxon>
        <taxon>Bavariicoccus</taxon>
    </lineage>
</organism>
<gene>
    <name evidence="2" type="ORF">DIW15_02260</name>
</gene>
<dbReference type="AlphaFoldDB" id="A0A3D4S4F5"/>
<dbReference type="PIRSF" id="PIRSF012526">
    <property type="entry name" value="CYTH_UCP012526"/>
    <property type="match status" value="1"/>
</dbReference>
<evidence type="ECO:0000259" key="1">
    <source>
        <dbReference type="PROSITE" id="PS51707"/>
    </source>
</evidence>
<dbReference type="RefSeq" id="WP_022796345.1">
    <property type="nucleotide sequence ID" value="NZ_JBQEAI010000051.1"/>
</dbReference>
<accession>A0A3D4S4F5</accession>
<dbReference type="InterPro" id="IPR033469">
    <property type="entry name" value="CYTH-like_dom_sf"/>
</dbReference>
<dbReference type="InterPro" id="IPR009195">
    <property type="entry name" value="Uncharacterised_YjbK"/>
</dbReference>
<evidence type="ECO:0000313" key="2">
    <source>
        <dbReference type="EMBL" id="HCS93516.1"/>
    </source>
</evidence>
<comment type="caution">
    <text evidence="2">The sequence shown here is derived from an EMBL/GenBank/DDBJ whole genome shotgun (WGS) entry which is preliminary data.</text>
</comment>
<dbReference type="SUPFAM" id="SSF55154">
    <property type="entry name" value="CYTH-like phosphatases"/>
    <property type="match status" value="1"/>
</dbReference>
<dbReference type="EMBL" id="DQHO01000016">
    <property type="protein sequence ID" value="HCS93516.1"/>
    <property type="molecule type" value="Genomic_DNA"/>
</dbReference>
<dbReference type="CDD" id="cd07762">
    <property type="entry name" value="CYTH-like_Pase_1"/>
    <property type="match status" value="1"/>
</dbReference>
<name>A0A3D4S4F5_9ENTE</name>
<reference evidence="2 3" key="1">
    <citation type="journal article" date="2018" name="Nat. Biotechnol.">
        <title>A standardized bacterial taxonomy based on genome phylogeny substantially revises the tree of life.</title>
        <authorList>
            <person name="Parks D.H."/>
            <person name="Chuvochina M."/>
            <person name="Waite D.W."/>
            <person name="Rinke C."/>
            <person name="Skarshewski A."/>
            <person name="Chaumeil P.A."/>
            <person name="Hugenholtz P."/>
        </authorList>
    </citation>
    <scope>NUCLEOTIDE SEQUENCE [LARGE SCALE GENOMIC DNA]</scope>
    <source>
        <strain evidence="2">UBA11306</strain>
    </source>
</reference>
<feature type="domain" description="CYTH" evidence="1">
    <location>
        <begin position="15"/>
        <end position="208"/>
    </location>
</feature>
<protein>
    <submittedName>
        <fullName evidence="2">CYTH domain-containing protein</fullName>
    </submittedName>
</protein>
<evidence type="ECO:0000313" key="3">
    <source>
        <dbReference type="Proteomes" id="UP000262195"/>
    </source>
</evidence>
<sequence>MDWSQTVMVTKDNIHRELEQEFKNTLTQTDYRKLLAHFKTDEGRILQLTNAYFDQDDHLKNHGMALRIRVINQGRAEMTLKYAVGPLQKAETTVALSVNEAYSWIDSGRLTVAKPIGDALLEQQITTTTFPLVTAMTTKRYELPYQTGLLVLDQVTFSDNTIDFELEYEVTDLAIGQKEFSALLHQFNIPRIVSAPKIERALSHESKR</sequence>
<dbReference type="STRING" id="1121105.GCA_000421665_01077"/>
<dbReference type="InterPro" id="IPR023577">
    <property type="entry name" value="CYTH_domain"/>
</dbReference>
<proteinExistence type="predicted"/>
<dbReference type="SMART" id="SM01118">
    <property type="entry name" value="CYTH"/>
    <property type="match status" value="1"/>
</dbReference>
<dbReference type="PROSITE" id="PS51707">
    <property type="entry name" value="CYTH"/>
    <property type="match status" value="1"/>
</dbReference>
<dbReference type="Proteomes" id="UP000262195">
    <property type="component" value="Unassembled WGS sequence"/>
</dbReference>